<sequence length="417" mass="47508">MQLLNSELCSLIDEKQSRPEQFSSCNRGSAAGSAMQELNHRVRDFSFDSNAPQFEFHGFGCIQSLAMPKRLVCLNDGELPKKSKSNGCQNQKQLQKENISSEKEFNGLSIEQMQSVEVFGNCRERNLLLRLIDLFKSLHEHINAEFPSHQLNSLSSDYVFELPSKHSKPKGCNIRHQVQVLCTKLERFIGRLRRILESNRHFDYTKYAECDGLINGAAQGLRTLKQFTNVDLRQRNLQFISHLANENASQLEIVLLDLRERLKSAHIHVYVFNWEMDIEHRYSATMTTSLEEMNNKALSLAAAEFQAAQPRELCFEEQLIAEHYHLGNVVNCAKEHEEFLTALLKSPENYFPPDIIDLCKPPMNKNKSQLPPLPSDSVDDVTDGIENLVFGGDILEVAPSSPPRASHRSHIPKCFRA</sequence>
<dbReference type="KEGG" id="dhe:111598599"/>
<organism evidence="1 2">
    <name type="scientific">Drosophila hydei</name>
    <name type="common">Fruit fly</name>
    <dbReference type="NCBI Taxonomy" id="7224"/>
    <lineage>
        <taxon>Eukaryota</taxon>
        <taxon>Metazoa</taxon>
        <taxon>Ecdysozoa</taxon>
        <taxon>Arthropoda</taxon>
        <taxon>Hexapoda</taxon>
        <taxon>Insecta</taxon>
        <taxon>Pterygota</taxon>
        <taxon>Neoptera</taxon>
        <taxon>Endopterygota</taxon>
        <taxon>Diptera</taxon>
        <taxon>Brachycera</taxon>
        <taxon>Muscomorpha</taxon>
        <taxon>Ephydroidea</taxon>
        <taxon>Drosophilidae</taxon>
        <taxon>Drosophila</taxon>
    </lineage>
</organism>
<keyword evidence="1" id="KW-1185">Reference proteome</keyword>
<dbReference type="CTD" id="43038"/>
<dbReference type="OMA" id="FNWEMDL"/>
<name>A0A6J1LW21_DROHY</name>
<dbReference type="RefSeq" id="XP_023169683.2">
    <property type="nucleotide sequence ID" value="XM_023313915.2"/>
</dbReference>
<accession>A0A6J1LW21</accession>
<protein>
    <submittedName>
        <fullName evidence="2">Protein bag-of-marbles</fullName>
    </submittedName>
</protein>
<reference evidence="2" key="1">
    <citation type="submission" date="2025-08" db="UniProtKB">
        <authorList>
            <consortium name="RefSeq"/>
        </authorList>
    </citation>
    <scope>IDENTIFICATION</scope>
    <source>
        <strain evidence="2">15085-1641.00</strain>
        <tissue evidence="2">Whole body</tissue>
    </source>
</reference>
<dbReference type="GeneID" id="111598599"/>
<gene>
    <name evidence="2" type="primary">LOC111598599</name>
</gene>
<evidence type="ECO:0000313" key="1">
    <source>
        <dbReference type="Proteomes" id="UP000504633"/>
    </source>
</evidence>
<proteinExistence type="predicted"/>
<dbReference type="AlphaFoldDB" id="A0A6J1LW21"/>
<dbReference type="OrthoDB" id="7920838at2759"/>
<dbReference type="Proteomes" id="UP000504633">
    <property type="component" value="Unplaced"/>
</dbReference>
<evidence type="ECO:0000313" key="2">
    <source>
        <dbReference type="RefSeq" id="XP_023169683.2"/>
    </source>
</evidence>